<comment type="pathway">
    <text evidence="2">Cell wall biogenesis; lipoteichoic acid biosynthesis.</text>
</comment>
<evidence type="ECO:0000259" key="8">
    <source>
        <dbReference type="Pfam" id="PF00884"/>
    </source>
</evidence>
<evidence type="ECO:0000256" key="6">
    <source>
        <dbReference type="ARBA" id="ARBA00023136"/>
    </source>
</evidence>
<dbReference type="GO" id="GO:0005886">
    <property type="term" value="C:plasma membrane"/>
    <property type="evidence" value="ECO:0007669"/>
    <property type="project" value="UniProtKB-SubCell"/>
</dbReference>
<keyword evidence="10" id="KW-1185">Reference proteome</keyword>
<evidence type="ECO:0000313" key="9">
    <source>
        <dbReference type="EMBL" id="SCP99191.1"/>
    </source>
</evidence>
<feature type="domain" description="Sulfatase N-terminal" evidence="8">
    <location>
        <begin position="300"/>
        <end position="579"/>
    </location>
</feature>
<name>A0A1D3TXV1_9FIRM</name>
<evidence type="ECO:0000256" key="7">
    <source>
        <dbReference type="SAM" id="Phobius"/>
    </source>
</evidence>
<comment type="subcellular location">
    <subcellularLocation>
        <location evidence="1">Cell membrane</location>
        <topology evidence="1">Multi-pass membrane protein</topology>
    </subcellularLocation>
</comment>
<keyword evidence="4 7" id="KW-0812">Transmembrane</keyword>
<keyword evidence="3" id="KW-1003">Cell membrane</keyword>
<keyword evidence="6 7" id="KW-0472">Membrane</keyword>
<dbReference type="STRING" id="1619234.SAMN05421730_103420"/>
<dbReference type="Proteomes" id="UP000199315">
    <property type="component" value="Unassembled WGS sequence"/>
</dbReference>
<feature type="transmembrane region" description="Helical" evidence="7">
    <location>
        <begin position="136"/>
        <end position="156"/>
    </location>
</feature>
<dbReference type="InterPro" id="IPR000917">
    <property type="entry name" value="Sulfatase_N"/>
</dbReference>
<dbReference type="PANTHER" id="PTHR47371:SF3">
    <property type="entry name" value="PHOSPHOGLYCEROL TRANSFERASE I"/>
    <property type="match status" value="1"/>
</dbReference>
<dbReference type="EMBL" id="FMKA01000034">
    <property type="protein sequence ID" value="SCP99191.1"/>
    <property type="molecule type" value="Genomic_DNA"/>
</dbReference>
<feature type="transmembrane region" description="Helical" evidence="7">
    <location>
        <begin position="110"/>
        <end position="129"/>
    </location>
</feature>
<gene>
    <name evidence="9" type="ORF">SAMN05421730_103420</name>
</gene>
<feature type="transmembrane region" description="Helical" evidence="7">
    <location>
        <begin position="74"/>
        <end position="90"/>
    </location>
</feature>
<organism evidence="9 10">
    <name type="scientific">Anaerobium acetethylicum</name>
    <dbReference type="NCBI Taxonomy" id="1619234"/>
    <lineage>
        <taxon>Bacteria</taxon>
        <taxon>Bacillati</taxon>
        <taxon>Bacillota</taxon>
        <taxon>Clostridia</taxon>
        <taxon>Lachnospirales</taxon>
        <taxon>Lachnospiraceae</taxon>
        <taxon>Anaerobium</taxon>
    </lineage>
</organism>
<evidence type="ECO:0000256" key="4">
    <source>
        <dbReference type="ARBA" id="ARBA00022692"/>
    </source>
</evidence>
<feature type="transmembrane region" description="Helical" evidence="7">
    <location>
        <begin position="218"/>
        <end position="235"/>
    </location>
</feature>
<evidence type="ECO:0000256" key="2">
    <source>
        <dbReference type="ARBA" id="ARBA00004936"/>
    </source>
</evidence>
<reference evidence="9 10" key="1">
    <citation type="submission" date="2016-09" db="EMBL/GenBank/DDBJ databases">
        <authorList>
            <person name="Capua I."/>
            <person name="De Benedictis P."/>
            <person name="Joannis T."/>
            <person name="Lombin L.H."/>
            <person name="Cattoli G."/>
        </authorList>
    </citation>
    <scope>NUCLEOTIDE SEQUENCE [LARGE SCALE GENOMIC DNA]</scope>
    <source>
        <strain evidence="9 10">GluBS11</strain>
    </source>
</reference>
<evidence type="ECO:0000256" key="3">
    <source>
        <dbReference type="ARBA" id="ARBA00022475"/>
    </source>
</evidence>
<dbReference type="PANTHER" id="PTHR47371">
    <property type="entry name" value="LIPOTEICHOIC ACID SYNTHASE"/>
    <property type="match status" value="1"/>
</dbReference>
<feature type="transmembrane region" description="Helical" evidence="7">
    <location>
        <begin position="185"/>
        <end position="206"/>
    </location>
</feature>
<dbReference type="Gene3D" id="3.40.720.10">
    <property type="entry name" value="Alkaline Phosphatase, subunit A"/>
    <property type="match status" value="1"/>
</dbReference>
<keyword evidence="5 7" id="KW-1133">Transmembrane helix</keyword>
<accession>A0A1D3TXV1</accession>
<dbReference type="RefSeq" id="WP_169823762.1">
    <property type="nucleotide sequence ID" value="NZ_FMKA01000034.1"/>
</dbReference>
<dbReference type="SUPFAM" id="SSF53649">
    <property type="entry name" value="Alkaline phosphatase-like"/>
    <property type="match status" value="1"/>
</dbReference>
<dbReference type="CDD" id="cd16015">
    <property type="entry name" value="LTA_synthase"/>
    <property type="match status" value="1"/>
</dbReference>
<keyword evidence="9" id="KW-0808">Transferase</keyword>
<dbReference type="InterPro" id="IPR017850">
    <property type="entry name" value="Alkaline_phosphatase_core_sf"/>
</dbReference>
<dbReference type="GO" id="GO:0016740">
    <property type="term" value="F:transferase activity"/>
    <property type="evidence" value="ECO:0007669"/>
    <property type="project" value="UniProtKB-KW"/>
</dbReference>
<evidence type="ECO:0000256" key="1">
    <source>
        <dbReference type="ARBA" id="ARBA00004651"/>
    </source>
</evidence>
<dbReference type="InterPro" id="IPR050448">
    <property type="entry name" value="OpgB/LTA_synthase_biosynth"/>
</dbReference>
<dbReference type="Pfam" id="PF00884">
    <property type="entry name" value="Sulfatase"/>
    <property type="match status" value="1"/>
</dbReference>
<evidence type="ECO:0000256" key="5">
    <source>
        <dbReference type="ARBA" id="ARBA00022989"/>
    </source>
</evidence>
<dbReference type="AlphaFoldDB" id="A0A1D3TXV1"/>
<sequence>MKFFWKKEKCKDWVEACKKKVKALGMNPKDSKWMWKLKNRNKAEADSSENLHDGFVALQDNSLKARMERIGDRFSLLFFIASALLINFIIEAVSRHSFVKAFEYLSQSKVVFLYNSFLIFVTLTLSYLVRKRLFASMIIGGIWLIGGIANGAVLSYRTTPFTGTDMKLIKSAADLMTKYMSMDQMILTAIGAALVVIAFVIMAVRGPKYRGRMRYRRNIILIVLMFSSIIPVTRLCVETRTISTYFGNIAIAYEDYGFPYCFWSTVIAKGISCPNEYGESEIKAILEKDGEDSYNEESTPNIIIVQLESFFDPALVKGLEFSEDPLPNFRNLEKNYSSGYITVPSVGAGTANTEFEVISGMSLRYFGPGEYPYKTVLKENVCESVAYNLKDIGYSTHAIHNNEASFYSRRTVFSRLGFDTFTSEEMLDITGYTPLGWAEDEVLTSAITDCLKSTENKDFVYTISVQSHGGYPSEQILSDPKIKINGLTDEAATNAMEYYVNQLNAVDQFIGNLVEELSNYEEDTILVLFGDHLPSLGLEARNLSNRSLYQTEYVIWDNMGLKAKDENLKSYQLAAKALDKADIHVGTLMKFHQKRSGTDKYWVDLEALQYDMLYGKKYMYDGESPYERLKLTMGVKDVTISSVTTDIQGNVIISGDTFNASSSLAVNGKQVEETKFIDKNTLMVAGVQLNTGDVLSVNQVSSGGRVLREGSIYTY</sequence>
<evidence type="ECO:0000313" key="10">
    <source>
        <dbReference type="Proteomes" id="UP000199315"/>
    </source>
</evidence>
<protein>
    <submittedName>
        <fullName evidence="9">Phosphoglycerol transferase MdoB</fullName>
    </submittedName>
</protein>
<proteinExistence type="predicted"/>